<evidence type="ECO:0000256" key="5">
    <source>
        <dbReference type="ARBA" id="ARBA00023002"/>
    </source>
</evidence>
<dbReference type="Gene3D" id="3.30.9.10">
    <property type="entry name" value="D-Amino Acid Oxidase, subunit A, domain 2"/>
    <property type="match status" value="1"/>
</dbReference>
<dbReference type="AlphaFoldDB" id="A0A0F4Z2H5"/>
<dbReference type="PANTHER" id="PTHR10961">
    <property type="entry name" value="PEROXISOMAL SARCOSINE OXIDASE"/>
    <property type="match status" value="1"/>
</dbReference>
<dbReference type="SUPFAM" id="SSF51905">
    <property type="entry name" value="FAD/NAD(P)-binding domain"/>
    <property type="match status" value="1"/>
</dbReference>
<accession>A0A0F4Z2H5</accession>
<dbReference type="PANTHER" id="PTHR10961:SF37">
    <property type="entry name" value="FAD DEPENDENT OXIDOREDUCTASE DOMAIN-CONTAINING PROTEIN"/>
    <property type="match status" value="1"/>
</dbReference>
<dbReference type="GO" id="GO:0008115">
    <property type="term" value="F:sarcosine oxidase activity"/>
    <property type="evidence" value="ECO:0007669"/>
    <property type="project" value="TreeGrafter"/>
</dbReference>
<comment type="caution">
    <text evidence="7">The sequence shown here is derived from an EMBL/GenBank/DDBJ whole genome shotgun (WGS) entry which is preliminary data.</text>
</comment>
<organism evidence="7 8">
    <name type="scientific">Rasamsonia emersonii (strain ATCC 16479 / CBS 393.64 / IMI 116815)</name>
    <dbReference type="NCBI Taxonomy" id="1408163"/>
    <lineage>
        <taxon>Eukaryota</taxon>
        <taxon>Fungi</taxon>
        <taxon>Dikarya</taxon>
        <taxon>Ascomycota</taxon>
        <taxon>Pezizomycotina</taxon>
        <taxon>Eurotiomycetes</taxon>
        <taxon>Eurotiomycetidae</taxon>
        <taxon>Eurotiales</taxon>
        <taxon>Trichocomaceae</taxon>
        <taxon>Rasamsonia</taxon>
    </lineage>
</organism>
<evidence type="ECO:0000313" key="7">
    <source>
        <dbReference type="EMBL" id="KKA24570.1"/>
    </source>
</evidence>
<name>A0A0F4Z2H5_RASE3</name>
<dbReference type="EMBL" id="LASV01000059">
    <property type="protein sequence ID" value="KKA24570.1"/>
    <property type="molecule type" value="Genomic_DNA"/>
</dbReference>
<dbReference type="Proteomes" id="UP000053958">
    <property type="component" value="Unassembled WGS sequence"/>
</dbReference>
<protein>
    <submittedName>
        <fullName evidence="7">Fructosyl amino acid oxidase</fullName>
    </submittedName>
</protein>
<proteinExistence type="inferred from homology"/>
<evidence type="ECO:0000313" key="8">
    <source>
        <dbReference type="Proteomes" id="UP000053958"/>
    </source>
</evidence>
<evidence type="ECO:0000256" key="3">
    <source>
        <dbReference type="ARBA" id="ARBA00022630"/>
    </source>
</evidence>
<dbReference type="STRING" id="1408163.A0A0F4Z2H5"/>
<gene>
    <name evidence="7" type="ORF">T310_1404</name>
</gene>
<reference evidence="7 8" key="1">
    <citation type="submission" date="2015-04" db="EMBL/GenBank/DDBJ databases">
        <authorList>
            <person name="Heijne W.H."/>
            <person name="Fedorova N.D."/>
            <person name="Nierman W.C."/>
            <person name="Vollebregt A.W."/>
            <person name="Zhao Z."/>
            <person name="Wu L."/>
            <person name="Kumar M."/>
            <person name="Stam H."/>
            <person name="van den Berg M.A."/>
            <person name="Pel H.J."/>
        </authorList>
    </citation>
    <scope>NUCLEOTIDE SEQUENCE [LARGE SCALE GENOMIC DNA]</scope>
    <source>
        <strain evidence="7 8">CBS 393.64</strain>
    </source>
</reference>
<keyword evidence="4" id="KW-0274">FAD</keyword>
<dbReference type="InterPro" id="IPR036188">
    <property type="entry name" value="FAD/NAD-bd_sf"/>
</dbReference>
<dbReference type="GO" id="GO:0050660">
    <property type="term" value="F:flavin adenine dinucleotide binding"/>
    <property type="evidence" value="ECO:0007669"/>
    <property type="project" value="InterPro"/>
</dbReference>
<evidence type="ECO:0000259" key="6">
    <source>
        <dbReference type="Pfam" id="PF01266"/>
    </source>
</evidence>
<comment type="cofactor">
    <cofactor evidence="1">
        <name>FAD</name>
        <dbReference type="ChEBI" id="CHEBI:57692"/>
    </cofactor>
</comment>
<evidence type="ECO:0000256" key="4">
    <source>
        <dbReference type="ARBA" id="ARBA00022827"/>
    </source>
</evidence>
<dbReference type="InterPro" id="IPR006076">
    <property type="entry name" value="FAD-dep_OxRdtase"/>
</dbReference>
<dbReference type="GeneID" id="25313755"/>
<evidence type="ECO:0000256" key="1">
    <source>
        <dbReference type="ARBA" id="ARBA00001974"/>
    </source>
</evidence>
<feature type="domain" description="FAD dependent oxidoreductase" evidence="6">
    <location>
        <begin position="4"/>
        <end position="385"/>
    </location>
</feature>
<dbReference type="Gene3D" id="3.50.50.60">
    <property type="entry name" value="FAD/NAD(P)-binding domain"/>
    <property type="match status" value="1"/>
</dbReference>
<evidence type="ECO:0000256" key="2">
    <source>
        <dbReference type="ARBA" id="ARBA00010989"/>
    </source>
</evidence>
<dbReference type="Pfam" id="PF01266">
    <property type="entry name" value="DAO"/>
    <property type="match status" value="1"/>
</dbReference>
<keyword evidence="3" id="KW-0285">Flavoprotein</keyword>
<keyword evidence="8" id="KW-1185">Reference proteome</keyword>
<dbReference type="InterPro" id="IPR045170">
    <property type="entry name" value="MTOX"/>
</dbReference>
<keyword evidence="5" id="KW-0560">Oxidoreductase</keyword>
<sequence>MDTDILIIGAGIFGLSRAYHLAQRFSNASKGTNTNKDACKVTILDRAPSPPLPPAASTDINKIVRADYSSPLYMALAHEAMDAWAGGNPLFQDADVYHQTGWVVMDEKGSDLAARIRANFGNSNREDVSVDLSEDDVRTSWNGLLSQAELSDYGSFYANPSAGWADAARAVELMAAEAMKRGSVRYEVGEVERIILTPERNAVQGMQTKDGRVYTARKVLLATGAWTSLLMTGLEDELGLEDDDRVENQITAAGLSYEVVANLTAAGEVLPPTKDGICKFTNARSFKNTIVTSTGHRISVPSENQSEIPPKLAQETITSIRERLPQVLEARKSADDIRLCWDAISPDQNPLITRHPDPRLSNLYLAVGGSFHCWKFLPTIGRYVVNVLEGRSNGEERDRAWRWKAVVGGTQRRTKTGKRNELTTSRLAVFHVLTHVLSIPLLSALSNKELELVLLGTSFYEAVQT</sequence>
<comment type="similarity">
    <text evidence="2">Belongs to the MSOX/MTOX family.</text>
</comment>
<dbReference type="OrthoDB" id="4226202at2759"/>
<dbReference type="GO" id="GO:0051698">
    <property type="term" value="F:saccharopine oxidase activity"/>
    <property type="evidence" value="ECO:0007669"/>
    <property type="project" value="TreeGrafter"/>
</dbReference>
<dbReference type="RefSeq" id="XP_013331182.1">
    <property type="nucleotide sequence ID" value="XM_013475728.1"/>
</dbReference>